<name>A0ABP1QIC1_9HEXA</name>
<accession>A0ABP1QIC1</accession>
<feature type="transmembrane region" description="Helical" evidence="2">
    <location>
        <begin position="440"/>
        <end position="461"/>
    </location>
</feature>
<keyword evidence="4" id="KW-1185">Reference proteome</keyword>
<comment type="caution">
    <text evidence="3">The sequence shown here is derived from an EMBL/GenBank/DDBJ whole genome shotgun (WGS) entry which is preliminary data.</text>
</comment>
<evidence type="ECO:0000256" key="2">
    <source>
        <dbReference type="SAM" id="Phobius"/>
    </source>
</evidence>
<dbReference type="Proteomes" id="UP001642540">
    <property type="component" value="Unassembled WGS sequence"/>
</dbReference>
<dbReference type="EMBL" id="CAXLJM020000032">
    <property type="protein sequence ID" value="CAL8100475.1"/>
    <property type="molecule type" value="Genomic_DNA"/>
</dbReference>
<evidence type="ECO:0000313" key="3">
    <source>
        <dbReference type="EMBL" id="CAL8100475.1"/>
    </source>
</evidence>
<evidence type="ECO:0000313" key="4">
    <source>
        <dbReference type="Proteomes" id="UP001642540"/>
    </source>
</evidence>
<keyword evidence="2" id="KW-0472">Membrane</keyword>
<keyword evidence="2" id="KW-1133">Transmembrane helix</keyword>
<organism evidence="3 4">
    <name type="scientific">Orchesella dallaii</name>
    <dbReference type="NCBI Taxonomy" id="48710"/>
    <lineage>
        <taxon>Eukaryota</taxon>
        <taxon>Metazoa</taxon>
        <taxon>Ecdysozoa</taxon>
        <taxon>Arthropoda</taxon>
        <taxon>Hexapoda</taxon>
        <taxon>Collembola</taxon>
        <taxon>Entomobryomorpha</taxon>
        <taxon>Entomobryoidea</taxon>
        <taxon>Orchesellidae</taxon>
        <taxon>Orchesellinae</taxon>
        <taxon>Orchesella</taxon>
    </lineage>
</organism>
<feature type="compositionally biased region" description="Polar residues" evidence="1">
    <location>
        <begin position="79"/>
        <end position="88"/>
    </location>
</feature>
<proteinExistence type="predicted"/>
<reference evidence="3 4" key="1">
    <citation type="submission" date="2024-08" db="EMBL/GenBank/DDBJ databases">
        <authorList>
            <person name="Cucini C."/>
            <person name="Frati F."/>
        </authorList>
    </citation>
    <scope>NUCLEOTIDE SEQUENCE [LARGE SCALE GENOMIC DNA]</scope>
</reference>
<feature type="transmembrane region" description="Helical" evidence="2">
    <location>
        <begin position="482"/>
        <end position="503"/>
    </location>
</feature>
<sequence>MDSGAMQYQNCIVKVTGKATGQQCMTLLIIAYLIAGKNSVSKKIKYYSIRLGPVDDGFVQQLSKITFSKSSENIKNVTSFSNGSTVERSPTETRPCREKRTVDRDNERASYENWENCRERPNGNGRNKRNGFAEGVTTVEKMLSTCENSRPVSDFRRIVILGERANIQPNLTFEKAPGRLDLGVLEGSLTALEKILNVINNNLSRTRCQFIIVVLISNESWFQDLLSSEEEKFAPIYNKIEGESMVYFVLLGKEKVLYTDRNTEMPKDKHAESDFIKLFELQGINKNPSLRKFPITPCRNLEENLEKVLEEISLEPTHYNLQGEMIRPILYTDGSPVLNAVIKRSLKLVSAMSLTLNFTIKPIYGDGWISIGPNGSLLGVARLLEASTGDLLSQTHELTIEHGERLDFVFPTVTHREEAFFRQPSRVFDSIMFRPFSTELLVALTIVSLALFLMMSMILNFKHCNFSATMDQHAPSSANSTWGFPYINISAIGDSVMWVLGLFTQQGWLEYPGIASLRVVSVSGLCVSLVSNMLYSASILSTIKSREVPIRSFKGLLGSGIDIFIDREAHNAVGIMEEVLRTSNETVIGKRLLRVEDGILRMLHNASAFLSYRIYIENAAEYMGKHVFENYCDFVSSVLPNPRGLQVYNGMFVKKHSPLRKLFRYS</sequence>
<evidence type="ECO:0000256" key="1">
    <source>
        <dbReference type="SAM" id="MobiDB-lite"/>
    </source>
</evidence>
<keyword evidence="2" id="KW-0812">Transmembrane</keyword>
<protein>
    <submittedName>
        <fullName evidence="3">Uncharacterized protein</fullName>
    </submittedName>
</protein>
<gene>
    <name evidence="3" type="ORF">ODALV1_LOCUS10556</name>
</gene>
<feature type="transmembrane region" description="Helical" evidence="2">
    <location>
        <begin position="515"/>
        <end position="535"/>
    </location>
</feature>
<feature type="compositionally biased region" description="Basic and acidic residues" evidence="1">
    <location>
        <begin position="89"/>
        <end position="104"/>
    </location>
</feature>
<feature type="region of interest" description="Disordered" evidence="1">
    <location>
        <begin position="79"/>
        <end position="104"/>
    </location>
</feature>
<dbReference type="Gene3D" id="1.10.287.70">
    <property type="match status" value="1"/>
</dbReference>